<organism evidence="7 8">
    <name type="scientific">Rhizorhabdus dicambivorans</name>
    <dbReference type="NCBI Taxonomy" id="1850238"/>
    <lineage>
        <taxon>Bacteria</taxon>
        <taxon>Pseudomonadati</taxon>
        <taxon>Pseudomonadota</taxon>
        <taxon>Alphaproteobacteria</taxon>
        <taxon>Sphingomonadales</taxon>
        <taxon>Sphingomonadaceae</taxon>
        <taxon>Rhizorhabdus</taxon>
    </lineage>
</organism>
<sequence>MSEREARGGDPRWITLAGCFLCYGFDAVDFMILALALPAIVQDFNLSLGEAGLIGTAGMIGVGISSVLLGWYADNHGRRPALIASVLIFAIFTMAVAVARGWNDMMLLRLLAGLGLGGVWGIVSALINETWPPHLRARASSFVLSAWPVGFILAALLAHMLLPAYGWRGLFLSGGLALAAALFVLLFVPESGVWRQEKARRRTIHAHGGVSLKDIFTEGRWRRTMLATAIAACSLTGYWGTNTWLPTYLVKERGLDPGAMTTFLIVMNIGMFVGYQFFGYVADRIGAKKTILFCFAATTILLPVYALIRDLSLLLWFGPVVALFFAYFGIFGAYFSALFPPHIRSTGAGFCFNVGRGISAFAPYVLGEIAMSFSLSTSIALCGIFFFLAGALMIFMPEAGAAAREAGPTPSRPAGQAA</sequence>
<feature type="transmembrane region" description="Helical" evidence="5">
    <location>
        <begin position="347"/>
        <end position="366"/>
    </location>
</feature>
<name>A0A2A4FQX4_9SPHN</name>
<dbReference type="InterPro" id="IPR020846">
    <property type="entry name" value="MFS_dom"/>
</dbReference>
<dbReference type="SUPFAM" id="SSF103473">
    <property type="entry name" value="MFS general substrate transporter"/>
    <property type="match status" value="1"/>
</dbReference>
<dbReference type="EMBL" id="NWUF01000045">
    <property type="protein sequence ID" value="PCE39801.1"/>
    <property type="molecule type" value="Genomic_DNA"/>
</dbReference>
<dbReference type="Pfam" id="PF07690">
    <property type="entry name" value="MFS_1"/>
    <property type="match status" value="1"/>
</dbReference>
<dbReference type="GO" id="GO:0046943">
    <property type="term" value="F:carboxylic acid transmembrane transporter activity"/>
    <property type="evidence" value="ECO:0007669"/>
    <property type="project" value="TreeGrafter"/>
</dbReference>
<feature type="transmembrane region" description="Helical" evidence="5">
    <location>
        <begin position="372"/>
        <end position="395"/>
    </location>
</feature>
<comment type="subcellular location">
    <subcellularLocation>
        <location evidence="1">Membrane</location>
        <topology evidence="1">Multi-pass membrane protein</topology>
    </subcellularLocation>
</comment>
<accession>A0A2A4FQX4</accession>
<dbReference type="PROSITE" id="PS50850">
    <property type="entry name" value="MFS"/>
    <property type="match status" value="1"/>
</dbReference>
<keyword evidence="2 5" id="KW-0812">Transmembrane</keyword>
<evidence type="ECO:0000256" key="3">
    <source>
        <dbReference type="ARBA" id="ARBA00022989"/>
    </source>
</evidence>
<comment type="caution">
    <text evidence="7">The sequence shown here is derived from an EMBL/GenBank/DDBJ whole genome shotgun (WGS) entry which is preliminary data.</text>
</comment>
<dbReference type="KEGG" id="rdi:CMV14_09825"/>
<feature type="transmembrane region" description="Helical" evidence="5">
    <location>
        <begin position="12"/>
        <end position="41"/>
    </location>
</feature>
<reference evidence="7 8" key="1">
    <citation type="submission" date="2017-09" db="EMBL/GenBank/DDBJ databases">
        <title>The Catabolism of 3,6-Dichlorosalicylic acid is Initiated by the Cytochrome P450 Monooxygenase DsmABC in Rhizorhabdus dicambivorans Ndbn-20.</title>
        <authorList>
            <person name="Na L."/>
        </authorList>
    </citation>
    <scope>NUCLEOTIDE SEQUENCE [LARGE SCALE GENOMIC DNA]</scope>
    <source>
        <strain evidence="7 8">Ndbn-20m</strain>
    </source>
</reference>
<protein>
    <submittedName>
        <fullName evidence="7">MFS transporter</fullName>
    </submittedName>
</protein>
<dbReference type="PROSITE" id="PS00217">
    <property type="entry name" value="SUGAR_TRANSPORT_2"/>
    <property type="match status" value="1"/>
</dbReference>
<feature type="transmembrane region" description="Helical" evidence="5">
    <location>
        <begin position="290"/>
        <end position="308"/>
    </location>
</feature>
<feature type="transmembrane region" description="Helical" evidence="5">
    <location>
        <begin position="314"/>
        <end position="335"/>
    </location>
</feature>
<dbReference type="PANTHER" id="PTHR23508:SF10">
    <property type="entry name" value="CARBOXYLIC ACID TRANSPORTER PROTEIN HOMOLOG"/>
    <property type="match status" value="1"/>
</dbReference>
<dbReference type="GO" id="GO:0005886">
    <property type="term" value="C:plasma membrane"/>
    <property type="evidence" value="ECO:0007669"/>
    <property type="project" value="TreeGrafter"/>
</dbReference>
<feature type="transmembrane region" description="Helical" evidence="5">
    <location>
        <begin position="80"/>
        <end position="100"/>
    </location>
</feature>
<evidence type="ECO:0000256" key="4">
    <source>
        <dbReference type="ARBA" id="ARBA00023136"/>
    </source>
</evidence>
<dbReference type="InterPro" id="IPR011701">
    <property type="entry name" value="MFS"/>
</dbReference>
<evidence type="ECO:0000259" key="6">
    <source>
        <dbReference type="PROSITE" id="PS50850"/>
    </source>
</evidence>
<feature type="transmembrane region" description="Helical" evidence="5">
    <location>
        <begin position="167"/>
        <end position="188"/>
    </location>
</feature>
<feature type="transmembrane region" description="Helical" evidence="5">
    <location>
        <begin position="106"/>
        <end position="127"/>
    </location>
</feature>
<evidence type="ECO:0000313" key="8">
    <source>
        <dbReference type="Proteomes" id="UP000218934"/>
    </source>
</evidence>
<evidence type="ECO:0000313" key="7">
    <source>
        <dbReference type="EMBL" id="PCE39801.1"/>
    </source>
</evidence>
<keyword evidence="8" id="KW-1185">Reference proteome</keyword>
<evidence type="ECO:0000256" key="5">
    <source>
        <dbReference type="SAM" id="Phobius"/>
    </source>
</evidence>
<feature type="transmembrane region" description="Helical" evidence="5">
    <location>
        <begin position="221"/>
        <end position="239"/>
    </location>
</feature>
<gene>
    <name evidence="7" type="ORF">COO09_23645</name>
</gene>
<dbReference type="AlphaFoldDB" id="A0A2A4FQX4"/>
<feature type="transmembrane region" description="Helical" evidence="5">
    <location>
        <begin position="139"/>
        <end position="161"/>
    </location>
</feature>
<feature type="transmembrane region" description="Helical" evidence="5">
    <location>
        <begin position="259"/>
        <end position="278"/>
    </location>
</feature>
<evidence type="ECO:0000256" key="1">
    <source>
        <dbReference type="ARBA" id="ARBA00004141"/>
    </source>
</evidence>
<dbReference type="InterPro" id="IPR036259">
    <property type="entry name" value="MFS_trans_sf"/>
</dbReference>
<proteinExistence type="predicted"/>
<dbReference type="Gene3D" id="1.20.1250.20">
    <property type="entry name" value="MFS general substrate transporter like domains"/>
    <property type="match status" value="1"/>
</dbReference>
<keyword evidence="3 5" id="KW-1133">Transmembrane helix</keyword>
<feature type="transmembrane region" description="Helical" evidence="5">
    <location>
        <begin position="53"/>
        <end position="73"/>
    </location>
</feature>
<feature type="domain" description="Major facilitator superfamily (MFS) profile" evidence="6">
    <location>
        <begin position="15"/>
        <end position="401"/>
    </location>
</feature>
<dbReference type="Proteomes" id="UP000218934">
    <property type="component" value="Unassembled WGS sequence"/>
</dbReference>
<dbReference type="PANTHER" id="PTHR23508">
    <property type="entry name" value="CARBOXYLIC ACID TRANSPORTER PROTEIN HOMOLOG"/>
    <property type="match status" value="1"/>
</dbReference>
<dbReference type="InterPro" id="IPR005829">
    <property type="entry name" value="Sugar_transporter_CS"/>
</dbReference>
<evidence type="ECO:0000256" key="2">
    <source>
        <dbReference type="ARBA" id="ARBA00022692"/>
    </source>
</evidence>
<dbReference type="OrthoDB" id="9784658at2"/>
<keyword evidence="4 5" id="KW-0472">Membrane</keyword>